<evidence type="ECO:0000313" key="2">
    <source>
        <dbReference type="EMBL" id="KSW10473.1"/>
    </source>
</evidence>
<dbReference type="InterPro" id="IPR017945">
    <property type="entry name" value="DHBP_synth_RibB-like_a/b_dom"/>
</dbReference>
<protein>
    <submittedName>
        <fullName evidence="2">Translation factor Sua5</fullName>
    </submittedName>
</protein>
<dbReference type="InterPro" id="IPR052532">
    <property type="entry name" value="SUA5_domain"/>
</dbReference>
<feature type="domain" description="YrdC-like" evidence="1">
    <location>
        <begin position="13"/>
        <end position="199"/>
    </location>
</feature>
<gene>
    <name evidence="2" type="ORF">APY09_08175</name>
</gene>
<dbReference type="NCBIfam" id="TIGR00057">
    <property type="entry name" value="L-threonylcarbamoyladenylate synthase"/>
    <property type="match status" value="1"/>
</dbReference>
<organism evidence="2 3">
    <name type="scientific">Schaalia odontolytica</name>
    <dbReference type="NCBI Taxonomy" id="1660"/>
    <lineage>
        <taxon>Bacteria</taxon>
        <taxon>Bacillati</taxon>
        <taxon>Actinomycetota</taxon>
        <taxon>Actinomycetes</taxon>
        <taxon>Actinomycetales</taxon>
        <taxon>Actinomycetaceae</taxon>
        <taxon>Schaalia</taxon>
    </lineage>
</organism>
<sequence length="205" mass="22137">MSYVEMHPENPQARLVNTVVDLLERGGTIALPTDSGYAIATKAGNKAGMDTIRAIRKLDDKHNFSLLCHSFAQLGELVIIDNHEFRTMKALTPGPYTFILRGTKEVPRIMLNKKKHTVGVRIPDHVITQTIVEALGEPLACSTLIMPGEEEPLTDGFDVDDRIGHQVDLVVVGPVGVAEPTTVIDFAGGDAVVARVGAGDISLFD</sequence>
<dbReference type="OrthoDB" id="9781656at2"/>
<dbReference type="Proteomes" id="UP000054686">
    <property type="component" value="Unassembled WGS sequence"/>
</dbReference>
<dbReference type="InterPro" id="IPR006070">
    <property type="entry name" value="Sua5-like_dom"/>
</dbReference>
<dbReference type="PROSITE" id="PS51163">
    <property type="entry name" value="YRDC"/>
    <property type="match status" value="1"/>
</dbReference>
<comment type="caution">
    <text evidence="2">The sequence shown here is derived from an EMBL/GenBank/DDBJ whole genome shotgun (WGS) entry which is preliminary data.</text>
</comment>
<dbReference type="PANTHER" id="PTHR42828">
    <property type="entry name" value="DHBP SYNTHASE RIBB-LIKE ALPHA/BETA DOMAIN-CONTAINING PROTEIN"/>
    <property type="match status" value="1"/>
</dbReference>
<name>A0A0V8RR41_9ACTO</name>
<evidence type="ECO:0000313" key="3">
    <source>
        <dbReference type="Proteomes" id="UP000054686"/>
    </source>
</evidence>
<dbReference type="EMBL" id="LLVT01000003">
    <property type="protein sequence ID" value="KSW10473.1"/>
    <property type="molecule type" value="Genomic_DNA"/>
</dbReference>
<dbReference type="GO" id="GO:0003725">
    <property type="term" value="F:double-stranded RNA binding"/>
    <property type="evidence" value="ECO:0007669"/>
    <property type="project" value="InterPro"/>
</dbReference>
<dbReference type="Pfam" id="PF01300">
    <property type="entry name" value="Sua5_yciO_yrdC"/>
    <property type="match status" value="1"/>
</dbReference>
<proteinExistence type="predicted"/>
<evidence type="ECO:0000259" key="1">
    <source>
        <dbReference type="PROSITE" id="PS51163"/>
    </source>
</evidence>
<dbReference type="PANTHER" id="PTHR42828:SF3">
    <property type="entry name" value="THREONYLCARBAMOYL-AMP SYNTHASE"/>
    <property type="match status" value="1"/>
</dbReference>
<dbReference type="AlphaFoldDB" id="A0A0V8RR41"/>
<dbReference type="Gene3D" id="3.90.870.10">
    <property type="entry name" value="DHBP synthase"/>
    <property type="match status" value="1"/>
</dbReference>
<dbReference type="SUPFAM" id="SSF55821">
    <property type="entry name" value="YrdC/RibB"/>
    <property type="match status" value="1"/>
</dbReference>
<dbReference type="RefSeq" id="WP_048673009.1">
    <property type="nucleotide sequence ID" value="NZ_CP040006.1"/>
</dbReference>
<accession>A0A0V8RR41</accession>
<reference evidence="2 3" key="1">
    <citation type="submission" date="2015-10" db="EMBL/GenBank/DDBJ databases">
        <title>Draft Genome of Actinomyces odontolyticus subsp. actinosynbacter strain XH001.</title>
        <authorList>
            <person name="Mclean J.S."/>
            <person name="He X."/>
        </authorList>
    </citation>
    <scope>NUCLEOTIDE SEQUENCE [LARGE SCALE GENOMIC DNA]</scope>
    <source>
        <strain evidence="2 3">XH001</strain>
    </source>
</reference>